<dbReference type="PROSITE" id="PS50111">
    <property type="entry name" value="CHEMOTAXIS_TRANSDUC_2"/>
    <property type="match status" value="1"/>
</dbReference>
<evidence type="ECO:0000313" key="7">
    <source>
        <dbReference type="EMBL" id="MDA3968470.1"/>
    </source>
</evidence>
<feature type="transmembrane region" description="Helical" evidence="4">
    <location>
        <begin position="178"/>
        <end position="200"/>
    </location>
</feature>
<keyword evidence="1 3" id="KW-0807">Transducer</keyword>
<dbReference type="Pfam" id="PF00015">
    <property type="entry name" value="MCPsignal"/>
    <property type="match status" value="1"/>
</dbReference>
<dbReference type="EMBL" id="JAQHXR010000001">
    <property type="protein sequence ID" value="MDA3968470.1"/>
    <property type="molecule type" value="Genomic_DNA"/>
</dbReference>
<evidence type="ECO:0000256" key="3">
    <source>
        <dbReference type="PROSITE-ProRule" id="PRU00284"/>
    </source>
</evidence>
<dbReference type="SMART" id="SM00283">
    <property type="entry name" value="MA"/>
    <property type="match status" value="1"/>
</dbReference>
<dbReference type="Gene3D" id="3.30.450.290">
    <property type="match status" value="1"/>
</dbReference>
<dbReference type="PANTHER" id="PTHR32089:SF112">
    <property type="entry name" value="LYSOZYME-LIKE PROTEIN-RELATED"/>
    <property type="match status" value="1"/>
</dbReference>
<evidence type="ECO:0000259" key="5">
    <source>
        <dbReference type="PROSITE" id="PS50111"/>
    </source>
</evidence>
<dbReference type="PROSITE" id="PS50885">
    <property type="entry name" value="HAMP"/>
    <property type="match status" value="1"/>
</dbReference>
<keyword evidence="8" id="KW-1185">Reference proteome</keyword>
<dbReference type="InterPro" id="IPR003660">
    <property type="entry name" value="HAMP_dom"/>
</dbReference>
<dbReference type="InterPro" id="IPR004090">
    <property type="entry name" value="Chemotax_Me-accpt_rcpt"/>
</dbReference>
<organism evidence="7 8">
    <name type="scientific">Helicobacter ibis</name>
    <dbReference type="NCBI Taxonomy" id="2962633"/>
    <lineage>
        <taxon>Bacteria</taxon>
        <taxon>Pseudomonadati</taxon>
        <taxon>Campylobacterota</taxon>
        <taxon>Epsilonproteobacteria</taxon>
        <taxon>Campylobacterales</taxon>
        <taxon>Helicobacteraceae</taxon>
        <taxon>Helicobacter</taxon>
    </lineage>
</organism>
<dbReference type="SMART" id="SM00304">
    <property type="entry name" value="HAMP"/>
    <property type="match status" value="1"/>
</dbReference>
<dbReference type="PANTHER" id="PTHR32089">
    <property type="entry name" value="METHYL-ACCEPTING CHEMOTAXIS PROTEIN MCPB"/>
    <property type="match status" value="1"/>
</dbReference>
<keyword evidence="4" id="KW-0472">Membrane</keyword>
<evidence type="ECO:0000313" key="8">
    <source>
        <dbReference type="Proteomes" id="UP001210261"/>
    </source>
</evidence>
<evidence type="ECO:0000256" key="2">
    <source>
        <dbReference type="ARBA" id="ARBA00029447"/>
    </source>
</evidence>
<name>A0ABT4VEA5_9HELI</name>
<keyword evidence="4" id="KW-0812">Transmembrane</keyword>
<proteinExistence type="inferred from homology"/>
<accession>A0ABT4VEA5</accession>
<dbReference type="SUPFAM" id="SSF58104">
    <property type="entry name" value="Methyl-accepting chemotaxis protein (MCP) signaling domain"/>
    <property type="match status" value="1"/>
</dbReference>
<dbReference type="RefSeq" id="WP_271020759.1">
    <property type="nucleotide sequence ID" value="NZ_JAQHXR010000001.1"/>
</dbReference>
<evidence type="ECO:0000256" key="1">
    <source>
        <dbReference type="ARBA" id="ARBA00023224"/>
    </source>
</evidence>
<feature type="domain" description="Methyl-accepting transducer" evidence="5">
    <location>
        <begin position="257"/>
        <end position="514"/>
    </location>
</feature>
<reference evidence="7 8" key="1">
    <citation type="submission" date="2023-01" db="EMBL/GenBank/DDBJ databases">
        <title>Description of Helicobacter ibis sp. nov. isolated from faecal droppings of black-faced ibis (Theristicus melanopis).</title>
        <authorList>
            <person name="Lopez-Cantillo M."/>
            <person name="Vidal-Veuthey B."/>
            <person name="Mella A."/>
            <person name="De La Haba R."/>
            <person name="Collado L."/>
        </authorList>
    </citation>
    <scope>NUCLEOTIDE SEQUENCE [LARGE SCALE GENOMIC DNA]</scope>
    <source>
        <strain evidence="7 8">A82</strain>
    </source>
</reference>
<dbReference type="InterPro" id="IPR004089">
    <property type="entry name" value="MCPsignal_dom"/>
</dbReference>
<evidence type="ECO:0000256" key="4">
    <source>
        <dbReference type="SAM" id="Phobius"/>
    </source>
</evidence>
<dbReference type="Pfam" id="PF00672">
    <property type="entry name" value="HAMP"/>
    <property type="match status" value="1"/>
</dbReference>
<dbReference type="PRINTS" id="PR00260">
    <property type="entry name" value="CHEMTRNSDUCR"/>
</dbReference>
<feature type="domain" description="HAMP" evidence="6">
    <location>
        <begin position="198"/>
        <end position="252"/>
    </location>
</feature>
<dbReference type="Gene3D" id="1.10.287.950">
    <property type="entry name" value="Methyl-accepting chemotaxis protein"/>
    <property type="match status" value="1"/>
</dbReference>
<evidence type="ECO:0000259" key="6">
    <source>
        <dbReference type="PROSITE" id="PS50885"/>
    </source>
</evidence>
<sequence>MLKSIRTKIIIMVVSILTILLIVAYLNFQNGFGDIARESSTDELNKLNALLYEGLKVAMNTGDPNVIGGFIESAENIEGISAMEVFPAQSVIDIMTNKKEFTKREDILQVFETKKETIKPYITNDDQGYVMAKPIVAGEACVMCHATNNVGDILGVVEMKISNFELMKHSNDIKNQTAFYMGIVSIVALSALLFLFNLWVFNPIKRLSNIAYELSQGDGDLTKRLPTKNGNEISIANSHINNFIQKIANMVSSAKKLSYENIIQANQLTNASSEIQDRIGRSVQVVQNSAALGKSVEVLLNDSMELVQKSTKDIAESSEQLSKTRDLLMQVVNNVQNNVSVEHDIANRLSECVKEADRIKEVLTIIADIADQTNLLALNANIEAARAGEAGRGFAVVADEVRKLAERTQNSLSEIDATINAVVQSISDTNTAMGSNITNITSVADDSKAGIDVLEYSVKCLDDAVSASNNSLHKINELFNATREILNQISEVEGLTNANNTSVNEIDGISKDIATKANSLNNQLDSFKC</sequence>
<comment type="similarity">
    <text evidence="2">Belongs to the methyl-accepting chemotaxis (MCP) protein family.</text>
</comment>
<gene>
    <name evidence="7" type="ORF">PF021_02140</name>
</gene>
<keyword evidence="4" id="KW-1133">Transmembrane helix</keyword>
<feature type="transmembrane region" description="Helical" evidence="4">
    <location>
        <begin position="9"/>
        <end position="28"/>
    </location>
</feature>
<dbReference type="Proteomes" id="UP001210261">
    <property type="component" value="Unassembled WGS sequence"/>
</dbReference>
<comment type="caution">
    <text evidence="7">The sequence shown here is derived from an EMBL/GenBank/DDBJ whole genome shotgun (WGS) entry which is preliminary data.</text>
</comment>
<protein>
    <submittedName>
        <fullName evidence="7">Methyl-accepting chemotaxis protein</fullName>
    </submittedName>
</protein>